<sequence>MSTASAPITTREQTEIDRANASGRQPVVFVHGLWLLPSSWAAWREFFEEQGFTTLAPSWPDDPETVDEARAHPEVFAGKSVQGITDHVAAVIGRLDRAPIVIGHSFGGLIAQKLAGMGLAAATVAVDPGPVKGVLPLPLSTLKVGSAVLLNPANYRSQVLLTREQFRFGFGNAVSEAESHDLYARFSVPGSGIPLFQAALANFRFGGDTAADTKTPARGPLLVISGEKDHTVPWAVANATYKLQKKNPGTTEIVEMAGRGHSLTIDSGWREVAETALRFVRAQVPVVS</sequence>
<dbReference type="RefSeq" id="WP_110125321.1">
    <property type="nucleotide sequence ID" value="NZ_QHLY01000005.1"/>
</dbReference>
<keyword evidence="3" id="KW-1185">Reference proteome</keyword>
<dbReference type="GO" id="GO:0016787">
    <property type="term" value="F:hydrolase activity"/>
    <property type="evidence" value="ECO:0007669"/>
    <property type="project" value="UniProtKB-KW"/>
</dbReference>
<proteinExistence type="predicted"/>
<accession>A0A318A1I4</accession>
<keyword evidence="2" id="KW-0378">Hydrolase</keyword>
<dbReference type="InterPro" id="IPR050228">
    <property type="entry name" value="Carboxylesterase_BioH"/>
</dbReference>
<feature type="domain" description="AB hydrolase-1" evidence="1">
    <location>
        <begin position="27"/>
        <end position="274"/>
    </location>
</feature>
<dbReference type="Gene3D" id="3.40.50.1820">
    <property type="entry name" value="alpha/beta hydrolase"/>
    <property type="match status" value="1"/>
</dbReference>
<gene>
    <name evidence="2" type="ORF">CTB96_02420</name>
</gene>
<dbReference type="InterPro" id="IPR000073">
    <property type="entry name" value="AB_hydrolase_1"/>
</dbReference>
<organism evidence="2 3">
    <name type="scientific">Cryobacterium arcticum</name>
    <dbReference type="NCBI Taxonomy" id="670052"/>
    <lineage>
        <taxon>Bacteria</taxon>
        <taxon>Bacillati</taxon>
        <taxon>Actinomycetota</taxon>
        <taxon>Actinomycetes</taxon>
        <taxon>Micrococcales</taxon>
        <taxon>Microbacteriaceae</taxon>
        <taxon>Cryobacterium</taxon>
    </lineage>
</organism>
<evidence type="ECO:0000259" key="1">
    <source>
        <dbReference type="Pfam" id="PF12697"/>
    </source>
</evidence>
<name>A0A318A1I4_9MICO</name>
<reference evidence="2 3" key="1">
    <citation type="submission" date="2018-05" db="EMBL/GenBank/DDBJ databases">
        <title>Genetic diversity of glacier-inhabiting Cryobacterium bacteria in China and description of Cryobacterium mengkeensis sp. nov. and Arthrobacter glacialis sp. nov.</title>
        <authorList>
            <person name="Liu Q."/>
            <person name="Xin Y.-H."/>
        </authorList>
    </citation>
    <scope>NUCLEOTIDE SEQUENCE [LARGE SCALE GENOMIC DNA]</scope>
    <source>
        <strain evidence="2 3">SK-1</strain>
    </source>
</reference>
<dbReference type="Proteomes" id="UP000246722">
    <property type="component" value="Unassembled WGS sequence"/>
</dbReference>
<dbReference type="SUPFAM" id="SSF53474">
    <property type="entry name" value="alpha/beta-Hydrolases"/>
    <property type="match status" value="1"/>
</dbReference>
<dbReference type="PANTHER" id="PTHR43194">
    <property type="entry name" value="HYDROLASE ALPHA/BETA FOLD FAMILY"/>
    <property type="match status" value="1"/>
</dbReference>
<protein>
    <submittedName>
        <fullName evidence="2">Alpha/beta hydrolase</fullName>
    </submittedName>
</protein>
<dbReference type="PANTHER" id="PTHR43194:SF2">
    <property type="entry name" value="PEROXISOMAL MEMBRANE PROTEIN LPX1"/>
    <property type="match status" value="1"/>
</dbReference>
<dbReference type="InterPro" id="IPR029058">
    <property type="entry name" value="AB_hydrolase_fold"/>
</dbReference>
<evidence type="ECO:0000313" key="2">
    <source>
        <dbReference type="EMBL" id="PXA71798.1"/>
    </source>
</evidence>
<dbReference type="Pfam" id="PF12697">
    <property type="entry name" value="Abhydrolase_6"/>
    <property type="match status" value="1"/>
</dbReference>
<dbReference type="OrthoDB" id="3810256at2"/>
<dbReference type="AlphaFoldDB" id="A0A318A1I4"/>
<comment type="caution">
    <text evidence="2">The sequence shown here is derived from an EMBL/GenBank/DDBJ whole genome shotgun (WGS) entry which is preliminary data.</text>
</comment>
<evidence type="ECO:0000313" key="3">
    <source>
        <dbReference type="Proteomes" id="UP000246722"/>
    </source>
</evidence>
<dbReference type="EMBL" id="QHLY01000005">
    <property type="protein sequence ID" value="PXA71798.1"/>
    <property type="molecule type" value="Genomic_DNA"/>
</dbReference>